<dbReference type="InterPro" id="IPR036514">
    <property type="entry name" value="SGNH_hydro_sf"/>
</dbReference>
<organism evidence="2 3">
    <name type="scientific">Fibrobacter succinogenes</name>
    <name type="common">Bacteroides succinogenes</name>
    <dbReference type="NCBI Taxonomy" id="833"/>
    <lineage>
        <taxon>Bacteria</taxon>
        <taxon>Pseudomonadati</taxon>
        <taxon>Fibrobacterota</taxon>
        <taxon>Fibrobacteria</taxon>
        <taxon>Fibrobacterales</taxon>
        <taxon>Fibrobacteraceae</taxon>
        <taxon>Fibrobacter</taxon>
    </lineage>
</organism>
<dbReference type="CDD" id="cd00229">
    <property type="entry name" value="SGNH_hydrolase"/>
    <property type="match status" value="1"/>
</dbReference>
<dbReference type="Proteomes" id="UP000255423">
    <property type="component" value="Unassembled WGS sequence"/>
</dbReference>
<protein>
    <submittedName>
        <fullName evidence="2">Lysophospholipase L1</fullName>
    </submittedName>
</protein>
<evidence type="ECO:0000313" key="2">
    <source>
        <dbReference type="EMBL" id="SUQ24506.1"/>
    </source>
</evidence>
<name>A0A380S7F9_FIBSU</name>
<feature type="signal peptide" evidence="1">
    <location>
        <begin position="1"/>
        <end position="23"/>
    </location>
</feature>
<gene>
    <name evidence="2" type="ORF">SAMN05661053_1912</name>
</gene>
<dbReference type="Gene3D" id="3.40.50.1110">
    <property type="entry name" value="SGNH hydrolase"/>
    <property type="match status" value="1"/>
</dbReference>
<reference evidence="2 3" key="1">
    <citation type="submission" date="2017-08" db="EMBL/GenBank/DDBJ databases">
        <authorList>
            <person name="de Groot N.N."/>
        </authorList>
    </citation>
    <scope>NUCLEOTIDE SEQUENCE [LARGE SCALE GENOMIC DNA]</scope>
    <source>
        <strain evidence="2 3">HM2</strain>
    </source>
</reference>
<dbReference type="SUPFAM" id="SSF52266">
    <property type="entry name" value="SGNH hydrolase"/>
    <property type="match status" value="1"/>
</dbReference>
<feature type="chain" id="PRO_5016979887" evidence="1">
    <location>
        <begin position="24"/>
        <end position="460"/>
    </location>
</feature>
<evidence type="ECO:0000313" key="3">
    <source>
        <dbReference type="Proteomes" id="UP000255423"/>
    </source>
</evidence>
<evidence type="ECO:0000256" key="1">
    <source>
        <dbReference type="SAM" id="SignalP"/>
    </source>
</evidence>
<sequence>MKNTRVLQVLGVALGCACGSAFAITANPNVSQGKNLYVAGAVNSNWKPEVYTDGKLDFNQVSSVSDFALNVGEGPTKLFITWETRGDEAWASEEFVHAASCQHSFAEGATLKNFKVMTSANTTNGVDGDWETVAEVGESGVTSRGLAIDFAGKSWFRIVAESPVKNLEEVGAYDISNGGDDTWFFMGTSISQMGMKQFTVDSNFAQLIHARFADYYPAMLRGGIGCVTSQGVVDALKYYAEYVGNVKFWAIEMGTNDAWGGSNTNVETFTKNLQTIIDTAKAHGITPIIARMIATNPEIAKWQVHQDYLDAIDKLTKDNELPAGPDFYNYFLEHPEELSASDGVHPAEPKGGQSMHRLWAEAAALLYKDDPCANRPDVVGCGGTSLPKMHNVNFAMPHVSVSGREISISGLRENDRVTIMDAMGHVVWAGSTGIPKMRAGNYFVNVRGANSNYSTKISVK</sequence>
<proteinExistence type="predicted"/>
<dbReference type="EMBL" id="UHJL01000002">
    <property type="protein sequence ID" value="SUQ24506.1"/>
    <property type="molecule type" value="Genomic_DNA"/>
</dbReference>
<dbReference type="PROSITE" id="PS51257">
    <property type="entry name" value="PROKAR_LIPOPROTEIN"/>
    <property type="match status" value="1"/>
</dbReference>
<dbReference type="RefSeq" id="WP_109572978.1">
    <property type="nucleotide sequence ID" value="NZ_UHJL01000002.1"/>
</dbReference>
<dbReference type="GO" id="GO:0016788">
    <property type="term" value="F:hydrolase activity, acting on ester bonds"/>
    <property type="evidence" value="ECO:0007669"/>
    <property type="project" value="UniProtKB-ARBA"/>
</dbReference>
<keyword evidence="1" id="KW-0732">Signal</keyword>
<accession>A0A380S7F9</accession>
<dbReference type="AlphaFoldDB" id="A0A380S7F9"/>